<evidence type="ECO:0000313" key="2">
    <source>
        <dbReference type="Proteomes" id="UP000288388"/>
    </source>
</evidence>
<proteinExistence type="predicted"/>
<name>A0A437US20_ENTAV</name>
<sequence>MEIQVHELPESQLDMIAEKVVARLVEATKQRRKELRSNSYHNTRTLLRNYYRLKTHCKIVEEQVEEDFASMWNDWRFDVDSLLEHKAKTAKLMKHVDKALVELKAEDERAYDILNMKYLLPKCFADEYIASKYAVDRRTIGKWIKKAVEQLSVFIFGVDVVIDWL</sequence>
<reference evidence="1 2" key="1">
    <citation type="submission" date="2018-12" db="EMBL/GenBank/DDBJ databases">
        <title>A novel vanA-carrying plasmid in a clinical isolate of Enterococcus avium.</title>
        <authorList>
            <person name="Bernasconi O.J."/>
            <person name="Luzzaro F."/>
            <person name="Endimiani A."/>
        </authorList>
    </citation>
    <scope>NUCLEOTIDE SEQUENCE [LARGE SCALE GENOMIC DNA]</scope>
    <source>
        <strain evidence="1 2">LC0559/18</strain>
    </source>
</reference>
<protein>
    <submittedName>
        <fullName evidence="1">Uncharacterized protein</fullName>
    </submittedName>
</protein>
<dbReference type="AlphaFoldDB" id="A0A437US20"/>
<dbReference type="EMBL" id="RYZS01000001">
    <property type="protein sequence ID" value="RVU96409.1"/>
    <property type="molecule type" value="Genomic_DNA"/>
</dbReference>
<evidence type="ECO:0000313" key="1">
    <source>
        <dbReference type="EMBL" id="RVU96409.1"/>
    </source>
</evidence>
<organism evidence="1 2">
    <name type="scientific">Enterococcus avium</name>
    <name type="common">Streptococcus avium</name>
    <dbReference type="NCBI Taxonomy" id="33945"/>
    <lineage>
        <taxon>Bacteria</taxon>
        <taxon>Bacillati</taxon>
        <taxon>Bacillota</taxon>
        <taxon>Bacilli</taxon>
        <taxon>Lactobacillales</taxon>
        <taxon>Enterococcaceae</taxon>
        <taxon>Enterococcus</taxon>
    </lineage>
</organism>
<comment type="caution">
    <text evidence="1">The sequence shown here is derived from an EMBL/GenBank/DDBJ whole genome shotgun (WGS) entry which is preliminary data.</text>
</comment>
<dbReference type="Proteomes" id="UP000288388">
    <property type="component" value="Unassembled WGS sequence"/>
</dbReference>
<gene>
    <name evidence="1" type="ORF">EK398_17065</name>
</gene>
<accession>A0A437US20</accession>
<dbReference type="RefSeq" id="WP_083309766.1">
    <property type="nucleotide sequence ID" value="NZ_CAAKOH010000160.1"/>
</dbReference>